<gene>
    <name evidence="1" type="ORF">CBA19CS22_23580</name>
</gene>
<dbReference type="Proteomes" id="UP001055013">
    <property type="component" value="Unassembled WGS sequence"/>
</dbReference>
<proteinExistence type="predicted"/>
<sequence length="156" mass="17797">MQLVIDGFETPVCLRCKKAAYPNGRCPANESIRNRYRRVDTLWILRVASLYLHVSTSLEDIMPKQILKRWGNSLAVRIPANIASELSLEEGQEVHVDVEDGHVAVRPHRAIRRFSRERLIQQFREGTLERHAEIDFGDPVGDEWGGPGDPTREGLE</sequence>
<protein>
    <submittedName>
        <fullName evidence="1">Uncharacterized protein</fullName>
    </submittedName>
</protein>
<comment type="caution">
    <text evidence="1">The sequence shown here is derived from an EMBL/GenBank/DDBJ whole genome shotgun (WGS) entry which is preliminary data.</text>
</comment>
<keyword evidence="2" id="KW-1185">Reference proteome</keyword>
<evidence type="ECO:0000313" key="1">
    <source>
        <dbReference type="EMBL" id="GJH19580.1"/>
    </source>
</evidence>
<organism evidence="1 2">
    <name type="scientific">Caballeronia novacaledonica</name>
    <dbReference type="NCBI Taxonomy" id="1544861"/>
    <lineage>
        <taxon>Bacteria</taxon>
        <taxon>Pseudomonadati</taxon>
        <taxon>Pseudomonadota</taxon>
        <taxon>Betaproteobacteria</taxon>
        <taxon>Burkholderiales</taxon>
        <taxon>Burkholderiaceae</taxon>
        <taxon>Caballeronia</taxon>
    </lineage>
</organism>
<dbReference type="EMBL" id="BPUR01000015">
    <property type="protein sequence ID" value="GJH19580.1"/>
    <property type="molecule type" value="Genomic_DNA"/>
</dbReference>
<name>A0ACB5QWN4_9BURK</name>
<evidence type="ECO:0000313" key="2">
    <source>
        <dbReference type="Proteomes" id="UP001055013"/>
    </source>
</evidence>
<accession>A0ACB5QWN4</accession>
<reference evidence="1" key="1">
    <citation type="submission" date="2021-09" db="EMBL/GenBank/DDBJ databases">
        <title>Isolation and characterization of 3-chlorobenzoate degrading bacteria from soils in Shizuoka.</title>
        <authorList>
            <person name="Ifat A."/>
            <person name="Ogawa N."/>
            <person name="Kimbara K."/>
            <person name="Moriuchi R."/>
            <person name="Dohra H."/>
            <person name="Shintani M."/>
        </authorList>
    </citation>
    <scope>NUCLEOTIDE SEQUENCE</scope>
    <source>
        <strain evidence="1">19CS2-2</strain>
    </source>
</reference>